<keyword evidence="1" id="KW-0472">Membrane</keyword>
<dbReference type="Proteomes" id="UP000092445">
    <property type="component" value="Unassembled WGS sequence"/>
</dbReference>
<organism evidence="2 3">
    <name type="scientific">Glossina pallidipes</name>
    <name type="common">Tsetse fly</name>
    <dbReference type="NCBI Taxonomy" id="7398"/>
    <lineage>
        <taxon>Eukaryota</taxon>
        <taxon>Metazoa</taxon>
        <taxon>Ecdysozoa</taxon>
        <taxon>Arthropoda</taxon>
        <taxon>Hexapoda</taxon>
        <taxon>Insecta</taxon>
        <taxon>Pterygota</taxon>
        <taxon>Neoptera</taxon>
        <taxon>Endopterygota</taxon>
        <taxon>Diptera</taxon>
        <taxon>Brachycera</taxon>
        <taxon>Muscomorpha</taxon>
        <taxon>Hippoboscoidea</taxon>
        <taxon>Glossinidae</taxon>
        <taxon>Glossina</taxon>
    </lineage>
</organism>
<evidence type="ECO:0000313" key="3">
    <source>
        <dbReference type="Proteomes" id="UP000092445"/>
    </source>
</evidence>
<protein>
    <submittedName>
        <fullName evidence="2">Uncharacterized protein</fullName>
    </submittedName>
</protein>
<dbReference type="AlphaFoldDB" id="A0A1A9Z3G1"/>
<reference evidence="3" key="1">
    <citation type="submission" date="2014-03" db="EMBL/GenBank/DDBJ databases">
        <authorList>
            <person name="Aksoy S."/>
            <person name="Warren W."/>
            <person name="Wilson R.K."/>
        </authorList>
    </citation>
    <scope>NUCLEOTIDE SEQUENCE [LARGE SCALE GENOMIC DNA]</scope>
    <source>
        <strain evidence="3">IAEA</strain>
    </source>
</reference>
<feature type="transmembrane region" description="Helical" evidence="1">
    <location>
        <begin position="42"/>
        <end position="61"/>
    </location>
</feature>
<sequence>MLTLLLLNKTLDIQAMQLKQPAGRQAIHLSTHSRISSAVEPFTTIIIVKCNYGYLLIVTLIRITKKKKKINEEISAISLNDMNQLSKQWKRRHEKDMYKEYN</sequence>
<reference evidence="2" key="2">
    <citation type="submission" date="2020-05" db="UniProtKB">
        <authorList>
            <consortium name="EnsemblMetazoa"/>
        </authorList>
    </citation>
    <scope>IDENTIFICATION</scope>
    <source>
        <strain evidence="2">IAEA</strain>
    </source>
</reference>
<evidence type="ECO:0000313" key="2">
    <source>
        <dbReference type="EnsemblMetazoa" id="GPAI002741-PA"/>
    </source>
</evidence>
<proteinExistence type="predicted"/>
<dbReference type="VEuPathDB" id="VectorBase:GPAI002741"/>
<accession>A0A1A9Z3G1</accession>
<evidence type="ECO:0000256" key="1">
    <source>
        <dbReference type="SAM" id="Phobius"/>
    </source>
</evidence>
<keyword evidence="1" id="KW-1133">Transmembrane helix</keyword>
<name>A0A1A9Z3G1_GLOPL</name>
<keyword evidence="1" id="KW-0812">Transmembrane</keyword>
<keyword evidence="3" id="KW-1185">Reference proteome</keyword>
<dbReference type="EnsemblMetazoa" id="GPAI002741-RA">
    <property type="protein sequence ID" value="GPAI002741-PA"/>
    <property type="gene ID" value="GPAI002741"/>
</dbReference>